<evidence type="ECO:0000256" key="5">
    <source>
        <dbReference type="ARBA" id="ARBA00023136"/>
    </source>
</evidence>
<dbReference type="AlphaFoldDB" id="A0A3B1BUG1"/>
<keyword evidence="3 6" id="KW-0812">Transmembrane</keyword>
<name>A0A3B1BUG1_9ZZZZ</name>
<dbReference type="PANTHER" id="PTHR42893:SF46">
    <property type="entry name" value="PROTEIN DETOXIFICATION 44, CHLOROPLASTIC"/>
    <property type="match status" value="1"/>
</dbReference>
<feature type="transmembrane region" description="Helical" evidence="6">
    <location>
        <begin position="91"/>
        <end position="114"/>
    </location>
</feature>
<feature type="transmembrane region" description="Helical" evidence="6">
    <location>
        <begin position="134"/>
        <end position="153"/>
    </location>
</feature>
<dbReference type="EMBL" id="UOGD01000094">
    <property type="protein sequence ID" value="VAX18171.1"/>
    <property type="molecule type" value="Genomic_DNA"/>
</dbReference>
<feature type="transmembrane region" description="Helical" evidence="6">
    <location>
        <begin position="380"/>
        <end position="400"/>
    </location>
</feature>
<evidence type="ECO:0000256" key="3">
    <source>
        <dbReference type="ARBA" id="ARBA00022692"/>
    </source>
</evidence>
<dbReference type="GO" id="GO:0015297">
    <property type="term" value="F:antiporter activity"/>
    <property type="evidence" value="ECO:0007669"/>
    <property type="project" value="InterPro"/>
</dbReference>
<dbReference type="PANTHER" id="PTHR42893">
    <property type="entry name" value="PROTEIN DETOXIFICATION 44, CHLOROPLASTIC-RELATED"/>
    <property type="match status" value="1"/>
</dbReference>
<evidence type="ECO:0000256" key="2">
    <source>
        <dbReference type="ARBA" id="ARBA00010199"/>
    </source>
</evidence>
<keyword evidence="5 6" id="KW-0472">Membrane</keyword>
<dbReference type="NCBIfam" id="TIGR00797">
    <property type="entry name" value="matE"/>
    <property type="match status" value="1"/>
</dbReference>
<accession>A0A3B1BUG1</accession>
<dbReference type="Pfam" id="PF01554">
    <property type="entry name" value="MatE"/>
    <property type="match status" value="2"/>
</dbReference>
<feature type="transmembrane region" description="Helical" evidence="6">
    <location>
        <begin position="273"/>
        <end position="293"/>
    </location>
</feature>
<proteinExistence type="inferred from homology"/>
<evidence type="ECO:0000256" key="4">
    <source>
        <dbReference type="ARBA" id="ARBA00022989"/>
    </source>
</evidence>
<feature type="transmembrane region" description="Helical" evidence="6">
    <location>
        <begin position="313"/>
        <end position="338"/>
    </location>
</feature>
<feature type="transmembrane region" description="Helical" evidence="6">
    <location>
        <begin position="40"/>
        <end position="60"/>
    </location>
</feature>
<feature type="transmembrane region" description="Helical" evidence="6">
    <location>
        <begin position="406"/>
        <end position="428"/>
    </location>
</feature>
<dbReference type="GO" id="GO:0042910">
    <property type="term" value="F:xenobiotic transmembrane transporter activity"/>
    <property type="evidence" value="ECO:0007669"/>
    <property type="project" value="InterPro"/>
</dbReference>
<comment type="subcellular location">
    <subcellularLocation>
        <location evidence="1">Membrane</location>
        <topology evidence="1">Multi-pass membrane protein</topology>
    </subcellularLocation>
</comment>
<dbReference type="GO" id="GO:0005886">
    <property type="term" value="C:plasma membrane"/>
    <property type="evidence" value="ECO:0007669"/>
    <property type="project" value="TreeGrafter"/>
</dbReference>
<organism evidence="7">
    <name type="scientific">hydrothermal vent metagenome</name>
    <dbReference type="NCBI Taxonomy" id="652676"/>
    <lineage>
        <taxon>unclassified sequences</taxon>
        <taxon>metagenomes</taxon>
        <taxon>ecological metagenomes</taxon>
    </lineage>
</organism>
<keyword evidence="4 6" id="KW-1133">Transmembrane helix</keyword>
<evidence type="ECO:0000256" key="1">
    <source>
        <dbReference type="ARBA" id="ARBA00004141"/>
    </source>
</evidence>
<dbReference type="InterPro" id="IPR002528">
    <property type="entry name" value="MATE_fam"/>
</dbReference>
<feature type="transmembrane region" description="Helical" evidence="6">
    <location>
        <begin position="12"/>
        <end position="34"/>
    </location>
</feature>
<evidence type="ECO:0000313" key="7">
    <source>
        <dbReference type="EMBL" id="VAX18171.1"/>
    </source>
</evidence>
<gene>
    <name evidence="7" type="ORF">MNBD_IGNAVI01-1768</name>
</gene>
<sequence length="436" mass="48862">MKPSINKQILSLAIPNILTNLSVPLLSSVDTAVVGHLDKVYYLGAIAVGSMIFNFIYWGFGFLRMGTTGLTSQAFGQSDDREISLNLFRPLAVALISGFALMMLQYFIAEIAFYVVDASPEVEKFAKEYFYIRIYAAPATLAIYVFHGWFLGLQNARYPMIILVTVNVLNVIFNLLFIYQFDMKSDGVALGTVIAQYSGLLISVLLFTGFYKKYLKYFTFTNLLEFSKLKTFFKVNTDIFIRTLALVFVFSFFTAESAAYGDDILAANTILMQLWIILAYAVDGFAFAAESLVGKFIGAGDRTNLVKSIKLIFAWGIGLGLFFTVVYSFLGYQIIAIYTNNETVIALTLSFLFWAVISQLINSVSFIWDGIYIGATATSAMRNMMLLSTLFVFIPTYFILKESYGNNALWLALVLFMVSRALFLTLLAKRSIFSKV</sequence>
<comment type="similarity">
    <text evidence="2">Belongs to the multi antimicrobial extrusion (MATE) (TC 2.A.66.1) family.</text>
</comment>
<feature type="transmembrane region" description="Helical" evidence="6">
    <location>
        <begin position="344"/>
        <end position="368"/>
    </location>
</feature>
<dbReference type="CDD" id="cd13136">
    <property type="entry name" value="MATE_DinF_like"/>
    <property type="match status" value="1"/>
</dbReference>
<reference evidence="7" key="1">
    <citation type="submission" date="2018-06" db="EMBL/GenBank/DDBJ databases">
        <authorList>
            <person name="Zhirakovskaya E."/>
        </authorList>
    </citation>
    <scope>NUCLEOTIDE SEQUENCE</scope>
</reference>
<dbReference type="InterPro" id="IPR044644">
    <property type="entry name" value="DinF-like"/>
</dbReference>
<feature type="transmembrane region" description="Helical" evidence="6">
    <location>
        <begin position="232"/>
        <end position="253"/>
    </location>
</feature>
<evidence type="ECO:0000256" key="6">
    <source>
        <dbReference type="SAM" id="Phobius"/>
    </source>
</evidence>
<feature type="transmembrane region" description="Helical" evidence="6">
    <location>
        <begin position="187"/>
        <end position="211"/>
    </location>
</feature>
<feature type="transmembrane region" description="Helical" evidence="6">
    <location>
        <begin position="160"/>
        <end position="181"/>
    </location>
</feature>
<protein>
    <submittedName>
        <fullName evidence="7">DNA-damage-inducible protein F</fullName>
    </submittedName>
</protein>